<keyword evidence="8" id="KW-0378">Hydrolase</keyword>
<keyword evidence="7" id="KW-0255">Endonuclease</keyword>
<accession>A0A1X7R4A9</accession>
<feature type="region of interest" description="Disordered" evidence="10">
    <location>
        <begin position="71"/>
        <end position="90"/>
    </location>
</feature>
<comment type="catalytic activity">
    <reaction evidence="1">
        <text>Endonucleolytic cleavage to 5'-phosphomonoester.</text>
        <dbReference type="EC" id="3.1.26.4"/>
    </reaction>
</comment>
<evidence type="ECO:0000256" key="2">
    <source>
        <dbReference type="ARBA" id="ARBA00001946"/>
    </source>
</evidence>
<dbReference type="InterPro" id="IPR036397">
    <property type="entry name" value="RNaseH_sf"/>
</dbReference>
<dbReference type="InterPro" id="IPR050092">
    <property type="entry name" value="RNase_H"/>
</dbReference>
<dbReference type="PANTHER" id="PTHR10642:SF26">
    <property type="entry name" value="RIBONUCLEASE H1"/>
    <property type="match status" value="1"/>
</dbReference>
<dbReference type="PANTHER" id="PTHR10642">
    <property type="entry name" value="RIBONUCLEASE H1"/>
    <property type="match status" value="1"/>
</dbReference>
<keyword evidence="5" id="KW-0540">Nuclease</keyword>
<evidence type="ECO:0000256" key="8">
    <source>
        <dbReference type="ARBA" id="ARBA00022801"/>
    </source>
</evidence>
<dbReference type="AlphaFoldDB" id="A0A1X7R4A9"/>
<dbReference type="Proteomes" id="UP000196158">
    <property type="component" value="Unassembled WGS sequence"/>
</dbReference>
<dbReference type="Gene3D" id="3.30.420.10">
    <property type="entry name" value="Ribonuclease H-like superfamily/Ribonuclease H"/>
    <property type="match status" value="1"/>
</dbReference>
<dbReference type="CDD" id="cd09280">
    <property type="entry name" value="RNase_HI_eukaryote_like"/>
    <property type="match status" value="1"/>
</dbReference>
<dbReference type="InterPro" id="IPR012337">
    <property type="entry name" value="RNaseH-like_sf"/>
</dbReference>
<feature type="domain" description="RNase H type-1" evidence="11">
    <location>
        <begin position="245"/>
        <end position="407"/>
    </location>
</feature>
<proteinExistence type="inferred from homology"/>
<evidence type="ECO:0000256" key="10">
    <source>
        <dbReference type="SAM" id="MobiDB-lite"/>
    </source>
</evidence>
<dbReference type="PROSITE" id="PS50879">
    <property type="entry name" value="RNASE_H_1"/>
    <property type="match status" value="1"/>
</dbReference>
<evidence type="ECO:0000256" key="9">
    <source>
        <dbReference type="ARBA" id="ARBA00022842"/>
    </source>
</evidence>
<dbReference type="Gene3D" id="3.40.970.10">
    <property type="entry name" value="Ribonuclease H1, N-terminal domain"/>
    <property type="match status" value="2"/>
</dbReference>
<keyword evidence="6" id="KW-0479">Metal-binding</keyword>
<reference evidence="12 13" key="1">
    <citation type="submission" date="2017-04" db="EMBL/GenBank/DDBJ databases">
        <authorList>
            <person name="Afonso C.L."/>
            <person name="Miller P.J."/>
            <person name="Scott M.A."/>
            <person name="Spackman E."/>
            <person name="Goraichik I."/>
            <person name="Dimitrov K.M."/>
            <person name="Suarez D.L."/>
            <person name="Swayne D.E."/>
        </authorList>
    </citation>
    <scope>NUCLEOTIDE SEQUENCE [LARGE SCALE GENOMIC DNA]</scope>
</reference>
<evidence type="ECO:0000256" key="7">
    <source>
        <dbReference type="ARBA" id="ARBA00022759"/>
    </source>
</evidence>
<dbReference type="GO" id="GO:0046872">
    <property type="term" value="F:metal ion binding"/>
    <property type="evidence" value="ECO:0007669"/>
    <property type="project" value="UniProtKB-KW"/>
</dbReference>
<dbReference type="SUPFAM" id="SSF55658">
    <property type="entry name" value="L9 N-domain-like"/>
    <property type="match status" value="2"/>
</dbReference>
<dbReference type="InterPro" id="IPR011320">
    <property type="entry name" value="RNase_H1_N"/>
</dbReference>
<evidence type="ECO:0000256" key="3">
    <source>
        <dbReference type="ARBA" id="ARBA00005300"/>
    </source>
</evidence>
<dbReference type="GO" id="GO:0043137">
    <property type="term" value="P:DNA replication, removal of RNA primer"/>
    <property type="evidence" value="ECO:0007669"/>
    <property type="project" value="TreeGrafter"/>
</dbReference>
<organism evidence="12 13">
    <name type="scientific">Maudiozyma saulgeensis</name>
    <dbReference type="NCBI Taxonomy" id="1789683"/>
    <lineage>
        <taxon>Eukaryota</taxon>
        <taxon>Fungi</taxon>
        <taxon>Dikarya</taxon>
        <taxon>Ascomycota</taxon>
        <taxon>Saccharomycotina</taxon>
        <taxon>Saccharomycetes</taxon>
        <taxon>Saccharomycetales</taxon>
        <taxon>Saccharomycetaceae</taxon>
        <taxon>Maudiozyma</taxon>
    </lineage>
</organism>
<dbReference type="EMBL" id="FXLY01000005">
    <property type="protein sequence ID" value="SMN20523.1"/>
    <property type="molecule type" value="Genomic_DNA"/>
</dbReference>
<evidence type="ECO:0000259" key="11">
    <source>
        <dbReference type="PROSITE" id="PS50879"/>
    </source>
</evidence>
<name>A0A1X7R4A9_9SACH</name>
<evidence type="ECO:0000256" key="6">
    <source>
        <dbReference type="ARBA" id="ARBA00022723"/>
    </source>
</evidence>
<dbReference type="EC" id="3.1.26.4" evidence="4"/>
<comment type="similarity">
    <text evidence="3">Belongs to the RNase H family.</text>
</comment>
<keyword evidence="13" id="KW-1185">Reference proteome</keyword>
<evidence type="ECO:0000256" key="4">
    <source>
        <dbReference type="ARBA" id="ARBA00012180"/>
    </source>
</evidence>
<sequence>MRHNIISRITLTLKEIKVNMAKKYYYAVQNGRNEGVYDSWNDCKSQTDGYAGSVYKKFSSYSEAQAFSNSNTGYSGNSSSNRAGSSTASSSSYGSSYYNGGYSSSYGSSSARTSNSNPRSNTTSTVKSNSSSSFSYPSSYYNSGSYGGIAKARSPTSSVASNSKNYYAVKSNNPEIQSKIFSNWDDCKSYVHRQKGLSYMKFGSEGGANNYISGVSNDSTDYGHINDTQENFTQKYGIATKNQRYSKSANVYCDGSSLSNGTNNARAGYGVYFEGEPQNNISERLKGGQQTNNRGEIQAVSSALETIWGNLTSAEDKKVYKIKTDSEYVVKLLNDRYHTYSDDKINSLPNNDLIKPLIQNYVKVKKYYEINNDHFDEGNKFEIEWVKGHAGHEGNEIADELARQGAAKN</sequence>
<dbReference type="InterPro" id="IPR009027">
    <property type="entry name" value="Ribosomal_bL9/RNase_H1_N"/>
</dbReference>
<evidence type="ECO:0000313" key="13">
    <source>
        <dbReference type="Proteomes" id="UP000196158"/>
    </source>
</evidence>
<evidence type="ECO:0000256" key="1">
    <source>
        <dbReference type="ARBA" id="ARBA00000077"/>
    </source>
</evidence>
<evidence type="ECO:0000256" key="5">
    <source>
        <dbReference type="ARBA" id="ARBA00022722"/>
    </source>
</evidence>
<dbReference type="Pfam" id="PF00075">
    <property type="entry name" value="RNase_H"/>
    <property type="match status" value="1"/>
</dbReference>
<gene>
    <name evidence="12" type="ORF">KASA_0N05181G</name>
</gene>
<evidence type="ECO:0000313" key="12">
    <source>
        <dbReference type="EMBL" id="SMN20523.1"/>
    </source>
</evidence>
<dbReference type="GO" id="GO:0004523">
    <property type="term" value="F:RNA-DNA hybrid ribonuclease activity"/>
    <property type="evidence" value="ECO:0007669"/>
    <property type="project" value="UniProtKB-EC"/>
</dbReference>
<dbReference type="Pfam" id="PF01693">
    <property type="entry name" value="Cauli_VI"/>
    <property type="match status" value="2"/>
</dbReference>
<dbReference type="InterPro" id="IPR037056">
    <property type="entry name" value="RNase_H1_N_sf"/>
</dbReference>
<comment type="cofactor">
    <cofactor evidence="2">
        <name>Mg(2+)</name>
        <dbReference type="ChEBI" id="CHEBI:18420"/>
    </cofactor>
</comment>
<dbReference type="GO" id="GO:0003676">
    <property type="term" value="F:nucleic acid binding"/>
    <property type="evidence" value="ECO:0007669"/>
    <property type="project" value="InterPro"/>
</dbReference>
<keyword evidence="9" id="KW-0460">Magnesium</keyword>
<dbReference type="SUPFAM" id="SSF53098">
    <property type="entry name" value="Ribonuclease H-like"/>
    <property type="match status" value="1"/>
</dbReference>
<dbReference type="InterPro" id="IPR002156">
    <property type="entry name" value="RNaseH_domain"/>
</dbReference>
<dbReference type="OrthoDB" id="407198at2759"/>
<dbReference type="STRING" id="1789683.A0A1X7R4A9"/>
<dbReference type="FunFam" id="3.40.970.10:FF:000001">
    <property type="entry name" value="Ribonuclease H1"/>
    <property type="match status" value="1"/>
</dbReference>
<protein>
    <recommendedName>
        <fullName evidence="4">ribonuclease H</fullName>
        <ecNumber evidence="4">3.1.26.4</ecNumber>
    </recommendedName>
</protein>
<feature type="region of interest" description="Disordered" evidence="10">
    <location>
        <begin position="108"/>
        <end position="135"/>
    </location>
</feature>